<evidence type="ECO:0000313" key="2">
    <source>
        <dbReference type="Proteomes" id="UP000239209"/>
    </source>
</evidence>
<dbReference type="RefSeq" id="WP_106129849.1">
    <property type="nucleotide sequence ID" value="NZ_PVZG01000016.1"/>
</dbReference>
<proteinExistence type="predicted"/>
<organism evidence="1 2">
    <name type="scientific">Pseudosporangium ferrugineum</name>
    <dbReference type="NCBI Taxonomy" id="439699"/>
    <lineage>
        <taxon>Bacteria</taxon>
        <taxon>Bacillati</taxon>
        <taxon>Actinomycetota</taxon>
        <taxon>Actinomycetes</taxon>
        <taxon>Micromonosporales</taxon>
        <taxon>Micromonosporaceae</taxon>
        <taxon>Pseudosporangium</taxon>
    </lineage>
</organism>
<name>A0A2T0RNZ3_9ACTN</name>
<dbReference type="EMBL" id="PVZG01000016">
    <property type="protein sequence ID" value="PRY22914.1"/>
    <property type="molecule type" value="Genomic_DNA"/>
</dbReference>
<dbReference type="OrthoDB" id="9850898at2"/>
<dbReference type="AlphaFoldDB" id="A0A2T0RNZ3"/>
<reference evidence="1 2" key="1">
    <citation type="submission" date="2018-03" db="EMBL/GenBank/DDBJ databases">
        <title>Genomic Encyclopedia of Archaeal and Bacterial Type Strains, Phase II (KMG-II): from individual species to whole genera.</title>
        <authorList>
            <person name="Goeker M."/>
        </authorList>
    </citation>
    <scope>NUCLEOTIDE SEQUENCE [LARGE SCALE GENOMIC DNA]</scope>
    <source>
        <strain evidence="1 2">DSM 45348</strain>
    </source>
</reference>
<gene>
    <name evidence="1" type="ORF">CLV70_116177</name>
</gene>
<keyword evidence="2" id="KW-1185">Reference proteome</keyword>
<protein>
    <submittedName>
        <fullName evidence="1">Uncharacterized protein</fullName>
    </submittedName>
</protein>
<evidence type="ECO:0000313" key="1">
    <source>
        <dbReference type="EMBL" id="PRY22914.1"/>
    </source>
</evidence>
<dbReference type="Proteomes" id="UP000239209">
    <property type="component" value="Unassembled WGS sequence"/>
</dbReference>
<sequence length="105" mass="11324">MSTIKLNSLHCEKLQDSISEDEIEVRINGLKVAGPFGVHKDETVQLGGISRSFTGTVNVQLVEKDANSATDSLGTRTVGSHPVTGNTLVFDALKHAYYTVNYTVS</sequence>
<accession>A0A2T0RNZ3</accession>
<comment type="caution">
    <text evidence="1">The sequence shown here is derived from an EMBL/GenBank/DDBJ whole genome shotgun (WGS) entry which is preliminary data.</text>
</comment>